<dbReference type="AlphaFoldDB" id="F0JHU7"/>
<protein>
    <submittedName>
        <fullName evidence="5">Efflux transporter, RND family, MFP subunit</fullName>
    </submittedName>
</protein>
<dbReference type="NCBIfam" id="TIGR01730">
    <property type="entry name" value="RND_mfp"/>
    <property type="match status" value="1"/>
</dbReference>
<feature type="chain" id="PRO_5003255102" evidence="2">
    <location>
        <begin position="24"/>
        <end position="380"/>
    </location>
</feature>
<accession>F0JHU7</accession>
<keyword evidence="2" id="KW-0732">Signal</keyword>
<feature type="domain" description="CusB-like beta-barrel" evidence="3">
    <location>
        <begin position="242"/>
        <end position="311"/>
    </location>
</feature>
<dbReference type="PROSITE" id="PS51257">
    <property type="entry name" value="PROKAR_LIPOPROTEIN"/>
    <property type="match status" value="1"/>
</dbReference>
<gene>
    <name evidence="5" type="ORF">DND132_2128</name>
</gene>
<dbReference type="PANTHER" id="PTHR30469">
    <property type="entry name" value="MULTIDRUG RESISTANCE PROTEIN MDTA"/>
    <property type="match status" value="1"/>
</dbReference>
<evidence type="ECO:0000259" key="4">
    <source>
        <dbReference type="Pfam" id="PF25975"/>
    </source>
</evidence>
<organism evidence="5 6">
    <name type="scientific">Pseudodesulfovibrio mercurii</name>
    <dbReference type="NCBI Taxonomy" id="641491"/>
    <lineage>
        <taxon>Bacteria</taxon>
        <taxon>Pseudomonadati</taxon>
        <taxon>Thermodesulfobacteriota</taxon>
        <taxon>Desulfovibrionia</taxon>
        <taxon>Desulfovibrionales</taxon>
        <taxon>Desulfovibrionaceae</taxon>
    </lineage>
</organism>
<dbReference type="Pfam" id="PF25954">
    <property type="entry name" value="Beta-barrel_RND_2"/>
    <property type="match status" value="1"/>
</dbReference>
<dbReference type="HOGENOM" id="CLU_018816_1_4_7"/>
<evidence type="ECO:0000313" key="6">
    <source>
        <dbReference type="Proteomes" id="UP000007845"/>
    </source>
</evidence>
<dbReference type="SMR" id="F0JHU7"/>
<dbReference type="InterPro" id="IPR006143">
    <property type="entry name" value="RND_pump_MFP"/>
</dbReference>
<dbReference type="EMBL" id="CP003220">
    <property type="protein sequence ID" value="EGB15333.1"/>
    <property type="molecule type" value="Genomic_DNA"/>
</dbReference>
<dbReference type="InterPro" id="IPR058792">
    <property type="entry name" value="Beta-barrel_RND_2"/>
</dbReference>
<sequence precursor="true">MGLGMRKIIMNILSVVLFATVLAACGQDAPVVVKKGAGYEPGATVVAERAVLPRLFDAVGTVQAKTDVRVEAQVTGRVLEVLVRPGDRVAKGDRLVVLDSRASQTRLERSKQALFSARSQVAQARDGLASAKAAYTKSESTYRRMSQLFEQKVVTAEEVEKAESAYLQAKAALSRAEQGVAGAEAQAREADKVVQEADIDLGYTTIMAQEPGEVARRLVEPGDLAFPNKELLTLHTGGSMHLEAMVREALIGRIKLGDSLSVIITALNDKEPLAGVVQEIEPLADPVTRSFLVKVRLPERPGLYPGMFGRLLVPLGERETVLVPKDAVRRVGQLETVMVRSGETWHPVYVRTGETVGGKVEILSGLSGGETVGLTTEGAR</sequence>
<dbReference type="SUPFAM" id="SSF111369">
    <property type="entry name" value="HlyD-like secretion proteins"/>
    <property type="match status" value="1"/>
</dbReference>
<dbReference type="Gene3D" id="2.40.50.100">
    <property type="match status" value="1"/>
</dbReference>
<dbReference type="PANTHER" id="PTHR30469:SF38">
    <property type="entry name" value="HLYD FAMILY SECRETION PROTEIN"/>
    <property type="match status" value="1"/>
</dbReference>
<dbReference type="Gene3D" id="1.10.287.470">
    <property type="entry name" value="Helix hairpin bin"/>
    <property type="match status" value="1"/>
</dbReference>
<dbReference type="eggNOG" id="COG0845">
    <property type="taxonomic scope" value="Bacteria"/>
</dbReference>
<dbReference type="Gene3D" id="2.40.420.20">
    <property type="match status" value="1"/>
</dbReference>
<comment type="similarity">
    <text evidence="1">Belongs to the membrane fusion protein (MFP) (TC 8.A.1) family.</text>
</comment>
<dbReference type="GO" id="GO:0015562">
    <property type="term" value="F:efflux transmembrane transporter activity"/>
    <property type="evidence" value="ECO:0007669"/>
    <property type="project" value="TreeGrafter"/>
</dbReference>
<evidence type="ECO:0000256" key="1">
    <source>
        <dbReference type="ARBA" id="ARBA00009477"/>
    </source>
</evidence>
<dbReference type="Proteomes" id="UP000007845">
    <property type="component" value="Chromosome"/>
</dbReference>
<proteinExistence type="inferred from homology"/>
<dbReference type="GO" id="GO:1990281">
    <property type="term" value="C:efflux pump complex"/>
    <property type="evidence" value="ECO:0007669"/>
    <property type="project" value="TreeGrafter"/>
</dbReference>
<feature type="signal peptide" evidence="2">
    <location>
        <begin position="1"/>
        <end position="23"/>
    </location>
</feature>
<dbReference type="KEGG" id="ddn:DND132_2128"/>
<dbReference type="Pfam" id="PF25975">
    <property type="entry name" value="CzcB_C"/>
    <property type="match status" value="1"/>
</dbReference>
<reference evidence="5 6" key="1">
    <citation type="journal article" date="2011" name="J. Bacteriol.">
        <title>Genome sequence of the mercury-methylating strain Desulfovibrio desulfuricans ND132.</title>
        <authorList>
            <person name="Brown S.D."/>
            <person name="Gilmour C.C."/>
            <person name="Kucken A.M."/>
            <person name="Wall J.D."/>
            <person name="Elias D.A."/>
            <person name="Brandt C.C."/>
            <person name="Podar M."/>
            <person name="Chertkov O."/>
            <person name="Held B."/>
            <person name="Bruce D.C."/>
            <person name="Detter J.C."/>
            <person name="Tapia R."/>
            <person name="Han C.S."/>
            <person name="Goodwin L.A."/>
            <person name="Cheng J.F."/>
            <person name="Pitluck S."/>
            <person name="Woyke T."/>
            <person name="Mikhailova N."/>
            <person name="Ivanova N.N."/>
            <person name="Han J."/>
            <person name="Lucas S."/>
            <person name="Lapidus A.L."/>
            <person name="Land M.L."/>
            <person name="Hauser L.J."/>
            <person name="Palumbo A.V."/>
        </authorList>
    </citation>
    <scope>NUCLEOTIDE SEQUENCE [LARGE SCALE GENOMIC DNA]</scope>
    <source>
        <strain evidence="5 6">ND132</strain>
    </source>
</reference>
<feature type="domain" description="CzcB-like C-terminal circularly permuted SH3-like" evidence="4">
    <location>
        <begin position="321"/>
        <end position="372"/>
    </location>
</feature>
<dbReference type="Gene3D" id="2.40.30.170">
    <property type="match status" value="1"/>
</dbReference>
<evidence type="ECO:0000313" key="5">
    <source>
        <dbReference type="EMBL" id="EGB15333.1"/>
    </source>
</evidence>
<evidence type="ECO:0000256" key="2">
    <source>
        <dbReference type="SAM" id="SignalP"/>
    </source>
</evidence>
<evidence type="ECO:0000259" key="3">
    <source>
        <dbReference type="Pfam" id="PF25954"/>
    </source>
</evidence>
<dbReference type="InterPro" id="IPR058649">
    <property type="entry name" value="CzcB_C"/>
</dbReference>
<keyword evidence="6" id="KW-1185">Reference proteome</keyword>
<dbReference type="STRING" id="641491.DND132_2128"/>
<name>F0JHU7_9BACT</name>